<comment type="catalytic activity">
    <reaction evidence="4">
        <text>a long-chain fatty acyl-CoA + 2 NADPH + 2 H(+) = a long-chain primary fatty alcohol + 2 NADP(+) + CoA</text>
        <dbReference type="Rhea" id="RHEA:52716"/>
        <dbReference type="ChEBI" id="CHEBI:15378"/>
        <dbReference type="ChEBI" id="CHEBI:57287"/>
        <dbReference type="ChEBI" id="CHEBI:57783"/>
        <dbReference type="ChEBI" id="CHEBI:58349"/>
        <dbReference type="ChEBI" id="CHEBI:77396"/>
        <dbReference type="ChEBI" id="CHEBI:83139"/>
        <dbReference type="EC" id="1.2.1.84"/>
    </reaction>
</comment>
<evidence type="ECO:0000256" key="4">
    <source>
        <dbReference type="RuleBase" id="RU363097"/>
    </source>
</evidence>
<comment type="caution">
    <text evidence="7">The sequence shown here is derived from an EMBL/GenBank/DDBJ whole genome shotgun (WGS) entry which is preliminary data.</text>
</comment>
<dbReference type="InterPro" id="IPR013120">
    <property type="entry name" value="FAR_NAD-bd"/>
</dbReference>
<proteinExistence type="inferred from homology"/>
<accession>A0A834XUL9</accession>
<dbReference type="InterPro" id="IPR036291">
    <property type="entry name" value="NAD(P)-bd_dom_sf"/>
</dbReference>
<protein>
    <recommendedName>
        <fullName evidence="4">Fatty acyl-CoA reductase</fullName>
        <ecNumber evidence="4">1.2.1.84</ecNumber>
    </recommendedName>
</protein>
<keyword evidence="4" id="KW-1133">Transmembrane helix</keyword>
<sequence length="532" mass="61367">MEDIYSKITDPDEYGIDTNEESEIQKFYANETIFLTGCTGFIGKCVVEKLLRSCPDLKKLYIMIRSKKSSPNERIKKYFDDILFQKLRQLNPNFESKIVVIEGNLENENILLSNDDKDKIINESTIIIHNASNVKFEAKLSESLMCNVIGTKKMLDLAKQCKKLKVFVYVSTAYSHCYEKKIFEKSYSPPGDLKIIQDYIDVDRNTKNGMSNEAKKIALSPWPNVYIYSKAMAEYLVEQCAKQVSFRCTIYRPSIVISTYQEPIKSWVDNINGPVLAFAAIGLGIAHIGYNLKNTFDMVPADMCTNGLLATTWDSVENRKECGSVLIYNYGSSVVNPIDMMSFETLVTPRGRETPSNKMVGPHFTHATHSVLIFILGHIFCHFIPAVIADIALLITGKKTRAVSIFLKTLVWLTTIFRFANGNWRIYVNETQKVWDKMNKRDNELFYNDLRTLKWDLYAYSYWTGLRVYIIKDSMDTLDKALKRYHIIQKVFKIFCGVLILGFLYYFDRYFLMLFNVFYDAAGILCQHCQKN</sequence>
<evidence type="ECO:0000259" key="6">
    <source>
        <dbReference type="Pfam" id="PF07993"/>
    </source>
</evidence>
<keyword evidence="4" id="KW-0521">NADP</keyword>
<evidence type="ECO:0000256" key="1">
    <source>
        <dbReference type="ARBA" id="ARBA00005928"/>
    </source>
</evidence>
<keyword evidence="2 4" id="KW-0444">Lipid biosynthesis</keyword>
<evidence type="ECO:0000313" key="8">
    <source>
        <dbReference type="Proteomes" id="UP000639338"/>
    </source>
</evidence>
<dbReference type="PANTHER" id="PTHR11011">
    <property type="entry name" value="MALE STERILITY PROTEIN 2-RELATED"/>
    <property type="match status" value="1"/>
</dbReference>
<dbReference type="GO" id="GO:0035336">
    <property type="term" value="P:long-chain fatty-acyl-CoA metabolic process"/>
    <property type="evidence" value="ECO:0007669"/>
    <property type="project" value="TreeGrafter"/>
</dbReference>
<dbReference type="CDD" id="cd05236">
    <property type="entry name" value="FAR-N_SDR_e"/>
    <property type="match status" value="1"/>
</dbReference>
<keyword evidence="4" id="KW-0472">Membrane</keyword>
<dbReference type="Proteomes" id="UP000639338">
    <property type="component" value="Unassembled WGS sequence"/>
</dbReference>
<feature type="domain" description="Thioester reductase (TE)" evidence="6">
    <location>
        <begin position="35"/>
        <end position="306"/>
    </location>
</feature>
<organism evidence="7 8">
    <name type="scientific">Aphidius gifuensis</name>
    <name type="common">Parasitoid wasp</name>
    <dbReference type="NCBI Taxonomy" id="684658"/>
    <lineage>
        <taxon>Eukaryota</taxon>
        <taxon>Metazoa</taxon>
        <taxon>Ecdysozoa</taxon>
        <taxon>Arthropoda</taxon>
        <taxon>Hexapoda</taxon>
        <taxon>Insecta</taxon>
        <taxon>Pterygota</taxon>
        <taxon>Neoptera</taxon>
        <taxon>Endopterygota</taxon>
        <taxon>Hymenoptera</taxon>
        <taxon>Apocrita</taxon>
        <taxon>Ichneumonoidea</taxon>
        <taxon>Braconidae</taxon>
        <taxon>Aphidiinae</taxon>
        <taxon>Aphidius</taxon>
    </lineage>
</organism>
<keyword evidence="8" id="KW-1185">Reference proteome</keyword>
<comment type="similarity">
    <text evidence="1 4">Belongs to the fatty acyl-CoA reductase family.</text>
</comment>
<dbReference type="GO" id="GO:0005777">
    <property type="term" value="C:peroxisome"/>
    <property type="evidence" value="ECO:0007669"/>
    <property type="project" value="TreeGrafter"/>
</dbReference>
<dbReference type="OrthoDB" id="429813at2759"/>
<comment type="function">
    <text evidence="4">Catalyzes the reduction of fatty acyl-CoA to fatty alcohols.</text>
</comment>
<dbReference type="Pfam" id="PF03015">
    <property type="entry name" value="Sterile"/>
    <property type="match status" value="1"/>
</dbReference>
<evidence type="ECO:0000256" key="2">
    <source>
        <dbReference type="ARBA" id="ARBA00022516"/>
    </source>
</evidence>
<name>A0A834XUL9_APHGI</name>
<evidence type="ECO:0000259" key="5">
    <source>
        <dbReference type="Pfam" id="PF03015"/>
    </source>
</evidence>
<dbReference type="SUPFAM" id="SSF51735">
    <property type="entry name" value="NAD(P)-binding Rossmann-fold domains"/>
    <property type="match status" value="1"/>
</dbReference>
<keyword evidence="4" id="KW-0812">Transmembrane</keyword>
<dbReference type="GO" id="GO:0102965">
    <property type="term" value="F:alcohol-forming long-chain fatty acyl-CoA reductase activity"/>
    <property type="evidence" value="ECO:0007669"/>
    <property type="project" value="UniProtKB-EC"/>
</dbReference>
<evidence type="ECO:0000256" key="3">
    <source>
        <dbReference type="ARBA" id="ARBA00023098"/>
    </source>
</evidence>
<reference evidence="7 8" key="1">
    <citation type="submission" date="2020-08" db="EMBL/GenBank/DDBJ databases">
        <title>Aphidius gifuensis genome sequencing and assembly.</title>
        <authorList>
            <person name="Du Z."/>
        </authorList>
    </citation>
    <scope>NUCLEOTIDE SEQUENCE [LARGE SCALE GENOMIC DNA]</scope>
    <source>
        <strain evidence="7">YNYX2018</strain>
        <tissue evidence="7">Adults</tissue>
    </source>
</reference>
<dbReference type="EC" id="1.2.1.84" evidence="4"/>
<dbReference type="Pfam" id="PF07993">
    <property type="entry name" value="NAD_binding_4"/>
    <property type="match status" value="1"/>
</dbReference>
<dbReference type="PANTHER" id="PTHR11011:SF60">
    <property type="entry name" value="FATTY ACYL-COA REDUCTASE-RELATED"/>
    <property type="match status" value="1"/>
</dbReference>
<dbReference type="Gene3D" id="3.40.50.720">
    <property type="entry name" value="NAD(P)-binding Rossmann-like Domain"/>
    <property type="match status" value="1"/>
</dbReference>
<dbReference type="AlphaFoldDB" id="A0A834XUL9"/>
<keyword evidence="3 4" id="KW-0443">Lipid metabolism</keyword>
<feature type="transmembrane region" description="Helical" evidence="4">
    <location>
        <begin position="491"/>
        <end position="507"/>
    </location>
</feature>
<dbReference type="InterPro" id="IPR026055">
    <property type="entry name" value="FAR"/>
</dbReference>
<dbReference type="InterPro" id="IPR033640">
    <property type="entry name" value="FAR_C"/>
</dbReference>
<dbReference type="GO" id="GO:0080019">
    <property type="term" value="F:alcohol-forming very long-chain fatty acyl-CoA reductase activity"/>
    <property type="evidence" value="ECO:0007669"/>
    <property type="project" value="InterPro"/>
</dbReference>
<gene>
    <name evidence="7" type="ORF">HCN44_002643</name>
</gene>
<dbReference type="CDD" id="cd09071">
    <property type="entry name" value="FAR_C"/>
    <property type="match status" value="1"/>
</dbReference>
<feature type="transmembrane region" description="Helical" evidence="4">
    <location>
        <begin position="371"/>
        <end position="395"/>
    </location>
</feature>
<dbReference type="EMBL" id="JACMRX010000004">
    <property type="protein sequence ID" value="KAF7991081.1"/>
    <property type="molecule type" value="Genomic_DNA"/>
</dbReference>
<feature type="domain" description="Fatty acyl-CoA reductase C-terminal" evidence="5">
    <location>
        <begin position="381"/>
        <end position="473"/>
    </location>
</feature>
<evidence type="ECO:0000313" key="7">
    <source>
        <dbReference type="EMBL" id="KAF7991081.1"/>
    </source>
</evidence>
<keyword evidence="4" id="KW-0560">Oxidoreductase</keyword>